<dbReference type="GO" id="GO:0005739">
    <property type="term" value="C:mitochondrion"/>
    <property type="evidence" value="ECO:0007669"/>
    <property type="project" value="TreeGrafter"/>
</dbReference>
<dbReference type="InterPro" id="IPR008011">
    <property type="entry name" value="Complex1_LYR_dom"/>
</dbReference>
<comment type="similarity">
    <text evidence="1">Belongs to the complex I LYR family.</text>
</comment>
<dbReference type="CDD" id="cd20264">
    <property type="entry name" value="Complex1_LYR_LYRM4"/>
    <property type="match status" value="1"/>
</dbReference>
<evidence type="ECO:0000256" key="1">
    <source>
        <dbReference type="ARBA" id="ARBA00009508"/>
    </source>
</evidence>
<dbReference type="PANTHER" id="PTHR13166:SF7">
    <property type="entry name" value="LYR MOTIF-CONTAINING PROTEIN 4"/>
    <property type="match status" value="1"/>
</dbReference>
<sequence length="85" mass="10039">MVSKMEVIALYKNLLREASKFPAYNFRMYTGFRRIRDGFRMNKDITDQKVIEAKYAEGLEALEMLKRQVILSSLYKAKNLVIENK</sequence>
<organism evidence="3">
    <name type="scientific">Triatoma dimidiata</name>
    <name type="common">Kissing bug</name>
    <name type="synonym">Meccus dimidiatus</name>
    <dbReference type="NCBI Taxonomy" id="72491"/>
    <lineage>
        <taxon>Eukaryota</taxon>
        <taxon>Metazoa</taxon>
        <taxon>Ecdysozoa</taxon>
        <taxon>Arthropoda</taxon>
        <taxon>Hexapoda</taxon>
        <taxon>Insecta</taxon>
        <taxon>Pterygota</taxon>
        <taxon>Neoptera</taxon>
        <taxon>Paraneoptera</taxon>
        <taxon>Hemiptera</taxon>
        <taxon>Heteroptera</taxon>
        <taxon>Panheteroptera</taxon>
        <taxon>Cimicomorpha</taxon>
        <taxon>Reduviidae</taxon>
        <taxon>Triatominae</taxon>
        <taxon>Triatoma</taxon>
    </lineage>
</organism>
<dbReference type="EMBL" id="GECL01000485">
    <property type="protein sequence ID" value="JAP05639.1"/>
    <property type="molecule type" value="Transcribed_RNA"/>
</dbReference>
<dbReference type="AlphaFoldDB" id="A0A0V0GC87"/>
<dbReference type="InterPro" id="IPR045297">
    <property type="entry name" value="Complex1_LYR_LYRM4"/>
</dbReference>
<dbReference type="Pfam" id="PF05347">
    <property type="entry name" value="Complex1_LYR"/>
    <property type="match status" value="1"/>
</dbReference>
<dbReference type="GO" id="GO:1990221">
    <property type="term" value="C:L-cysteine desulfurase complex"/>
    <property type="evidence" value="ECO:0007669"/>
    <property type="project" value="TreeGrafter"/>
</dbReference>
<name>A0A0V0GC87_TRIDM</name>
<proteinExistence type="inferred from homology"/>
<reference evidence="3" key="1">
    <citation type="journal article" date="2018" name="J. Proteomics">
        <title>Exploring the molecular complexity of Triatoma dimidiata sialome.</title>
        <authorList>
            <person name="Santiago P.B."/>
            <person name="de Araujo C.N."/>
            <person name="Charneau S."/>
            <person name="Bastos I.M.D."/>
            <person name="Assumpcao T.C.F."/>
            <person name="Queiroz R.M.L."/>
            <person name="Praca Y.R."/>
            <person name="Cordeiro T.M."/>
            <person name="Garcia C.H.S."/>
            <person name="da Silva I.G."/>
            <person name="Raiol T."/>
            <person name="Motta F.N."/>
            <person name="de Araujo Oliveira J.V."/>
            <person name="de Sousa M.V."/>
            <person name="Ribeiro J.M.C."/>
            <person name="de Santana J.M."/>
        </authorList>
    </citation>
    <scope>NUCLEOTIDE SEQUENCE</scope>
    <source>
        <strain evidence="3">Santander</strain>
        <tissue evidence="3">Salivary glands</tissue>
    </source>
</reference>
<accession>A0A0V0GC87</accession>
<evidence type="ECO:0000259" key="2">
    <source>
        <dbReference type="Pfam" id="PF05347"/>
    </source>
</evidence>
<evidence type="ECO:0000313" key="3">
    <source>
        <dbReference type="EMBL" id="JAP05639.1"/>
    </source>
</evidence>
<dbReference type="GO" id="GO:0016226">
    <property type="term" value="P:iron-sulfur cluster assembly"/>
    <property type="evidence" value="ECO:0007669"/>
    <property type="project" value="InterPro"/>
</dbReference>
<feature type="domain" description="Complex 1 LYR protein" evidence="2">
    <location>
        <begin position="6"/>
        <end position="64"/>
    </location>
</feature>
<protein>
    <recommendedName>
        <fullName evidence="2">Complex 1 LYR protein domain-containing protein</fullName>
    </recommendedName>
</protein>
<dbReference type="PANTHER" id="PTHR13166">
    <property type="entry name" value="PROTEIN C6ORF149"/>
    <property type="match status" value="1"/>
</dbReference>
<dbReference type="InterPro" id="IPR051522">
    <property type="entry name" value="ISC_assembly_LYR"/>
</dbReference>